<feature type="region of interest" description="Disordered" evidence="1">
    <location>
        <begin position="1"/>
        <end position="25"/>
    </location>
</feature>
<feature type="domain" description="Thoeris protein ThsB TIR-like" evidence="2">
    <location>
        <begin position="104"/>
        <end position="201"/>
    </location>
</feature>
<sequence>MADNPSDPKYSMGGLLGMLTTQPAQEPDNPLARALGLIPAKPSLPVSPLGAAGDLFPYATMPRTNPPNNLTGLASVDLFQPFGSLAPPRLPVAPLKAPVKRKAFFSFHYDDIMRVNVVRNAWKIDHPDNALMRSFQDSSLWESRKLEGDEAVKRLIREGVEYTSAVCVLIGTDTWVRRWVRYEIARAIVDGRGLLGVHLNSIRHHHTKTAHTRGYNPLDFMAVGKVQEDIWTQARYCLFEKQAWPNGIGGYRWAWNRYSDYTSSVTLPPWLADPAAGYVTPLSQYATVYDYIADDGHKNIGSWIDKAAQGAGR</sequence>
<evidence type="ECO:0000256" key="1">
    <source>
        <dbReference type="SAM" id="MobiDB-lite"/>
    </source>
</evidence>
<accession>A0ABY3QZU9</accession>
<dbReference type="InterPro" id="IPR036490">
    <property type="entry name" value="ThsB_TIR-like_sf"/>
</dbReference>
<evidence type="ECO:0000313" key="3">
    <source>
        <dbReference type="EMBL" id="UFW91551.1"/>
    </source>
</evidence>
<dbReference type="RefSeq" id="WP_231145583.1">
    <property type="nucleotide sequence ID" value="NZ_CP088101.1"/>
</dbReference>
<dbReference type="EMBL" id="CP088101">
    <property type="protein sequence ID" value="UFW91551.1"/>
    <property type="molecule type" value="Genomic_DNA"/>
</dbReference>
<dbReference type="Pfam" id="PF08937">
    <property type="entry name" value="ThsB_TIR"/>
    <property type="match status" value="1"/>
</dbReference>
<dbReference type="SUPFAM" id="SSF52206">
    <property type="entry name" value="Hypothetical protein MTH538"/>
    <property type="match status" value="1"/>
</dbReference>
<evidence type="ECO:0000313" key="4">
    <source>
        <dbReference type="Proteomes" id="UP001430990"/>
    </source>
</evidence>
<organism evidence="3 4">
    <name type="scientific">Bradyrhizobium barranii</name>
    <dbReference type="NCBI Taxonomy" id="2992140"/>
    <lineage>
        <taxon>Bacteria</taxon>
        <taxon>Pseudomonadati</taxon>
        <taxon>Pseudomonadota</taxon>
        <taxon>Alphaproteobacteria</taxon>
        <taxon>Hyphomicrobiales</taxon>
        <taxon>Nitrobacteraceae</taxon>
        <taxon>Bradyrhizobium</taxon>
    </lineage>
</organism>
<geneLocation type="plasmid" evidence="3 4">
    <name>pCC829_1</name>
</geneLocation>
<keyword evidence="4" id="KW-1185">Reference proteome</keyword>
<dbReference type="InterPro" id="IPR015032">
    <property type="entry name" value="ThsB__TIR-like_domain"/>
</dbReference>
<dbReference type="Proteomes" id="UP001430990">
    <property type="component" value="Plasmid pCC829_1"/>
</dbReference>
<protein>
    <submittedName>
        <fullName evidence="3">TIR domain-containing protein</fullName>
    </submittedName>
</protein>
<evidence type="ECO:0000259" key="2">
    <source>
        <dbReference type="Pfam" id="PF08937"/>
    </source>
</evidence>
<reference evidence="3" key="1">
    <citation type="submission" date="2021-11" db="EMBL/GenBank/DDBJ databases">
        <title>Australian commercial rhizobial inoculants.</title>
        <authorList>
            <person name="Kohlmeier M.G."/>
            <person name="O'Hara G.W."/>
            <person name="Colombi E."/>
            <person name="Ramsay J.P."/>
            <person name="Terpolilli J."/>
        </authorList>
    </citation>
    <scope>NUCLEOTIDE SEQUENCE</scope>
    <source>
        <strain evidence="3">CC829</strain>
        <plasmid evidence="3">pCC829_1</plasmid>
    </source>
</reference>
<name>A0ABY3QZU9_9BRAD</name>
<keyword evidence="3" id="KW-0614">Plasmid</keyword>
<gene>
    <name evidence="3" type="ORF">BjapCC829_46975</name>
</gene>
<proteinExistence type="predicted"/>